<accession>A0A067RLK1</accession>
<sequence length="123" mass="13572">MSADVIASTIHASPVNACHKTYFKLHTPLASCSVVLVFASLVCNPVNSVKHTKSHGGSIYLCFMAAAFTNINNIPQFFLSTCGQSGTSQPRYQCPWPKCGLLCDKWYQQQQQRNMLMQAAGHF</sequence>
<gene>
    <name evidence="1" type="ORF">L798_04965</name>
</gene>
<dbReference type="AlphaFoldDB" id="A0A067RLK1"/>
<organism evidence="1 2">
    <name type="scientific">Zootermopsis nevadensis</name>
    <name type="common">Dampwood termite</name>
    <dbReference type="NCBI Taxonomy" id="136037"/>
    <lineage>
        <taxon>Eukaryota</taxon>
        <taxon>Metazoa</taxon>
        <taxon>Ecdysozoa</taxon>
        <taxon>Arthropoda</taxon>
        <taxon>Hexapoda</taxon>
        <taxon>Insecta</taxon>
        <taxon>Pterygota</taxon>
        <taxon>Neoptera</taxon>
        <taxon>Polyneoptera</taxon>
        <taxon>Dictyoptera</taxon>
        <taxon>Blattodea</taxon>
        <taxon>Blattoidea</taxon>
        <taxon>Termitoidae</taxon>
        <taxon>Termopsidae</taxon>
        <taxon>Zootermopsis</taxon>
    </lineage>
</organism>
<keyword evidence="2" id="KW-1185">Reference proteome</keyword>
<dbReference type="Proteomes" id="UP000027135">
    <property type="component" value="Unassembled WGS sequence"/>
</dbReference>
<protein>
    <submittedName>
        <fullName evidence="1">Uncharacterized protein</fullName>
    </submittedName>
</protein>
<proteinExistence type="predicted"/>
<name>A0A067RLK1_ZOONE</name>
<evidence type="ECO:0000313" key="1">
    <source>
        <dbReference type="EMBL" id="KDR20429.1"/>
    </source>
</evidence>
<evidence type="ECO:0000313" key="2">
    <source>
        <dbReference type="Proteomes" id="UP000027135"/>
    </source>
</evidence>
<reference evidence="1 2" key="1">
    <citation type="journal article" date="2014" name="Nat. Commun.">
        <title>Molecular traces of alternative social organization in a termite genome.</title>
        <authorList>
            <person name="Terrapon N."/>
            <person name="Li C."/>
            <person name="Robertson H.M."/>
            <person name="Ji L."/>
            <person name="Meng X."/>
            <person name="Booth W."/>
            <person name="Chen Z."/>
            <person name="Childers C.P."/>
            <person name="Glastad K.M."/>
            <person name="Gokhale K."/>
            <person name="Gowin J."/>
            <person name="Gronenberg W."/>
            <person name="Hermansen R.A."/>
            <person name="Hu H."/>
            <person name="Hunt B.G."/>
            <person name="Huylmans A.K."/>
            <person name="Khalil S.M."/>
            <person name="Mitchell R.D."/>
            <person name="Munoz-Torres M.C."/>
            <person name="Mustard J.A."/>
            <person name="Pan H."/>
            <person name="Reese J.T."/>
            <person name="Scharf M.E."/>
            <person name="Sun F."/>
            <person name="Vogel H."/>
            <person name="Xiao J."/>
            <person name="Yang W."/>
            <person name="Yang Z."/>
            <person name="Yang Z."/>
            <person name="Zhou J."/>
            <person name="Zhu J."/>
            <person name="Brent C.S."/>
            <person name="Elsik C.G."/>
            <person name="Goodisman M.A."/>
            <person name="Liberles D.A."/>
            <person name="Roe R.M."/>
            <person name="Vargo E.L."/>
            <person name="Vilcinskas A."/>
            <person name="Wang J."/>
            <person name="Bornberg-Bauer E."/>
            <person name="Korb J."/>
            <person name="Zhang G."/>
            <person name="Liebig J."/>
        </authorList>
    </citation>
    <scope>NUCLEOTIDE SEQUENCE [LARGE SCALE GENOMIC DNA]</scope>
    <source>
        <tissue evidence="1">Whole organism</tissue>
    </source>
</reference>
<dbReference type="EMBL" id="KK852605">
    <property type="protein sequence ID" value="KDR20429.1"/>
    <property type="molecule type" value="Genomic_DNA"/>
</dbReference>
<dbReference type="InParanoid" id="A0A067RLK1"/>